<name>A0A7J6LQL1_PERCH</name>
<dbReference type="OrthoDB" id="10395917at2759"/>
<keyword evidence="2" id="KW-1185">Reference proteome</keyword>
<comment type="caution">
    <text evidence="1">The sequence shown here is derived from an EMBL/GenBank/DDBJ whole genome shotgun (WGS) entry which is preliminary data.</text>
</comment>
<dbReference type="AlphaFoldDB" id="A0A7J6LQL1"/>
<gene>
    <name evidence="1" type="ORF">FOL47_006790</name>
</gene>
<organism evidence="1 2">
    <name type="scientific">Perkinsus chesapeaki</name>
    <name type="common">Clam parasite</name>
    <name type="synonym">Perkinsus andrewsi</name>
    <dbReference type="NCBI Taxonomy" id="330153"/>
    <lineage>
        <taxon>Eukaryota</taxon>
        <taxon>Sar</taxon>
        <taxon>Alveolata</taxon>
        <taxon>Perkinsozoa</taxon>
        <taxon>Perkinsea</taxon>
        <taxon>Perkinsida</taxon>
        <taxon>Perkinsidae</taxon>
        <taxon>Perkinsus</taxon>
    </lineage>
</organism>
<sequence length="319" mass="35149">MSMDASVTRSPHYAEHLVLSHKLDECFASCRAGKSPPRAETIVQDLDSISYALSWTADRFIIVDIRCPYILPSAVASFANSTLRDMFSDVSSLEGSVGVRLKLPRSFRDKNALSELMQARTRILSSWLFGTLQSLVSCSPPKASEAVDQMVNCNLLHPNLAAWTDQSRKLLGLVSLMPARRINPEVGWSLLEAAIKAHGAGRLLEGGVESSVVINLCSVGEEEVSFPKECRDLLHSVPAKVGGPQPDRENRYLYIRVNCASLWDELDEEEIASLLDELVNLRYTLDHTVRAGLIGITTASRNSAQKILEEICREEVPAA</sequence>
<proteinExistence type="predicted"/>
<accession>A0A7J6LQL1</accession>
<evidence type="ECO:0000313" key="1">
    <source>
        <dbReference type="EMBL" id="KAF4661171.1"/>
    </source>
</evidence>
<evidence type="ECO:0000313" key="2">
    <source>
        <dbReference type="Proteomes" id="UP000591131"/>
    </source>
</evidence>
<dbReference type="EMBL" id="JAAPAO010000388">
    <property type="protein sequence ID" value="KAF4661171.1"/>
    <property type="molecule type" value="Genomic_DNA"/>
</dbReference>
<dbReference type="Proteomes" id="UP000591131">
    <property type="component" value="Unassembled WGS sequence"/>
</dbReference>
<reference evidence="1 2" key="1">
    <citation type="submission" date="2020-04" db="EMBL/GenBank/DDBJ databases">
        <title>Perkinsus chesapeaki whole genome sequence.</title>
        <authorList>
            <person name="Bogema D.R."/>
        </authorList>
    </citation>
    <scope>NUCLEOTIDE SEQUENCE [LARGE SCALE GENOMIC DNA]</scope>
    <source>
        <strain evidence="1">ATCC PRA-425</strain>
    </source>
</reference>
<protein>
    <submittedName>
        <fullName evidence="1">Uncharacterized protein</fullName>
    </submittedName>
</protein>